<gene>
    <name evidence="1" type="ORF">GCM10011514_47160</name>
</gene>
<evidence type="ECO:0008006" key="3">
    <source>
        <dbReference type="Google" id="ProtNLM"/>
    </source>
</evidence>
<proteinExistence type="predicted"/>
<organism evidence="1 2">
    <name type="scientific">Emticicia aquatilis</name>
    <dbReference type="NCBI Taxonomy" id="1537369"/>
    <lineage>
        <taxon>Bacteria</taxon>
        <taxon>Pseudomonadati</taxon>
        <taxon>Bacteroidota</taxon>
        <taxon>Cytophagia</taxon>
        <taxon>Cytophagales</taxon>
        <taxon>Leadbetterellaceae</taxon>
        <taxon>Emticicia</taxon>
    </lineage>
</organism>
<evidence type="ECO:0000313" key="1">
    <source>
        <dbReference type="EMBL" id="GGD77782.1"/>
    </source>
</evidence>
<keyword evidence="2" id="KW-1185">Reference proteome</keyword>
<dbReference type="Proteomes" id="UP000609064">
    <property type="component" value="Unassembled WGS sequence"/>
</dbReference>
<sequence length="105" mass="12578">MISAEENFQNEFLRPILKEQNELLIAVFKQYLVKHKVVFERYSPEDQANYIENTIKKDAQLRNYFVGMIIGKLSVEQYKDYTSLETELNRRIITMLVKRLQSQMI</sequence>
<reference evidence="1" key="2">
    <citation type="submission" date="2020-09" db="EMBL/GenBank/DDBJ databases">
        <authorList>
            <person name="Sun Q."/>
            <person name="Zhou Y."/>
        </authorList>
    </citation>
    <scope>NUCLEOTIDE SEQUENCE</scope>
    <source>
        <strain evidence="1">CGMCC 1.15958</strain>
    </source>
</reference>
<reference evidence="1" key="1">
    <citation type="journal article" date="2014" name="Int. J. Syst. Evol. Microbiol.">
        <title>Complete genome sequence of Corynebacterium casei LMG S-19264T (=DSM 44701T), isolated from a smear-ripened cheese.</title>
        <authorList>
            <consortium name="US DOE Joint Genome Institute (JGI-PGF)"/>
            <person name="Walter F."/>
            <person name="Albersmeier A."/>
            <person name="Kalinowski J."/>
            <person name="Ruckert C."/>
        </authorList>
    </citation>
    <scope>NUCLEOTIDE SEQUENCE</scope>
    <source>
        <strain evidence="1">CGMCC 1.15958</strain>
    </source>
</reference>
<comment type="caution">
    <text evidence="1">The sequence shown here is derived from an EMBL/GenBank/DDBJ whole genome shotgun (WGS) entry which is preliminary data.</text>
</comment>
<dbReference type="AlphaFoldDB" id="A0A917DWR9"/>
<dbReference type="RefSeq" id="WP_188770117.1">
    <property type="nucleotide sequence ID" value="NZ_BMKK01000013.1"/>
</dbReference>
<evidence type="ECO:0000313" key="2">
    <source>
        <dbReference type="Proteomes" id="UP000609064"/>
    </source>
</evidence>
<accession>A0A917DWR9</accession>
<dbReference type="EMBL" id="BMKK01000013">
    <property type="protein sequence ID" value="GGD77782.1"/>
    <property type="molecule type" value="Genomic_DNA"/>
</dbReference>
<name>A0A917DWR9_9BACT</name>
<protein>
    <recommendedName>
        <fullName evidence="3">Glyoxalase</fullName>
    </recommendedName>
</protein>